<keyword evidence="3" id="KW-1185">Reference proteome</keyword>
<dbReference type="STRING" id="176090.SSIN_1004"/>
<name>A0A0A0DGP8_9STRE</name>
<feature type="transmembrane region" description="Helical" evidence="1">
    <location>
        <begin position="37"/>
        <end position="61"/>
    </location>
</feature>
<reference evidence="2 3" key="1">
    <citation type="submission" date="2014-06" db="EMBL/GenBank/DDBJ databases">
        <authorList>
            <person name="Teng J.L."/>
            <person name="Huang Y."/>
            <person name="Tse H."/>
            <person name="Lau S.K."/>
            <person name="Woo P.C."/>
        </authorList>
    </citation>
    <scope>NUCLEOTIDE SEQUENCE [LARGE SCALE GENOMIC DNA]</scope>
    <source>
        <strain evidence="2 3">HKU4</strain>
    </source>
</reference>
<keyword evidence="1" id="KW-0472">Membrane</keyword>
<gene>
    <name evidence="2" type="ORF">SSIN_1004</name>
</gene>
<feature type="transmembrane region" description="Helical" evidence="1">
    <location>
        <begin position="68"/>
        <end position="87"/>
    </location>
</feature>
<dbReference type="EMBL" id="JPEN01000062">
    <property type="protein sequence ID" value="KGM37264.1"/>
    <property type="molecule type" value="Genomic_DNA"/>
</dbReference>
<proteinExistence type="predicted"/>
<keyword evidence="1" id="KW-0812">Transmembrane</keyword>
<dbReference type="RefSeq" id="WP_037616382.1">
    <property type="nucleotide sequence ID" value="NZ_JASKOR010000004.1"/>
</dbReference>
<keyword evidence="1" id="KW-1133">Transmembrane helix</keyword>
<evidence type="ECO:0000313" key="2">
    <source>
        <dbReference type="EMBL" id="KGM37264.1"/>
    </source>
</evidence>
<sequence>MKGYKKEIFFLLPLVFFYFVFYILLRYLPMDSILSKGLVVGNVLIYSPLATLLVSLLYAAFHGFSLRFSLLVALLFFLTIFTFGEWIPLYHAAYFLFSLAGNGLGHLIYRFSRKNSRAGNQ</sequence>
<feature type="transmembrane region" description="Helical" evidence="1">
    <location>
        <begin position="93"/>
        <end position="111"/>
    </location>
</feature>
<feature type="transmembrane region" description="Helical" evidence="1">
    <location>
        <begin position="7"/>
        <end position="25"/>
    </location>
</feature>
<accession>A0A0A0DGP8</accession>
<protein>
    <submittedName>
        <fullName evidence="2">Uncharacterized protein</fullName>
    </submittedName>
</protein>
<comment type="caution">
    <text evidence="2">The sequence shown here is derived from an EMBL/GenBank/DDBJ whole genome shotgun (WGS) entry which is preliminary data.</text>
</comment>
<evidence type="ECO:0000256" key="1">
    <source>
        <dbReference type="SAM" id="Phobius"/>
    </source>
</evidence>
<evidence type="ECO:0000313" key="3">
    <source>
        <dbReference type="Proteomes" id="UP000030019"/>
    </source>
</evidence>
<dbReference type="Proteomes" id="UP000030019">
    <property type="component" value="Unassembled WGS sequence"/>
</dbReference>
<dbReference type="PATRIC" id="fig|176090.4.peg.974"/>
<organism evidence="2 3">
    <name type="scientific">Streptococcus sinensis</name>
    <dbReference type="NCBI Taxonomy" id="176090"/>
    <lineage>
        <taxon>Bacteria</taxon>
        <taxon>Bacillati</taxon>
        <taxon>Bacillota</taxon>
        <taxon>Bacilli</taxon>
        <taxon>Lactobacillales</taxon>
        <taxon>Streptococcaceae</taxon>
        <taxon>Streptococcus</taxon>
    </lineage>
</organism>
<dbReference type="AlphaFoldDB" id="A0A0A0DGP8"/>